<keyword evidence="1" id="KW-0808">Transferase</keyword>
<feature type="binding site" evidence="1">
    <location>
        <position position="82"/>
    </location>
    <ligand>
        <name>Mg(2+)</name>
        <dbReference type="ChEBI" id="CHEBI:18420"/>
        <label>4</label>
    </ligand>
</feature>
<dbReference type="InterPro" id="IPR016188">
    <property type="entry name" value="PurM-like_N"/>
</dbReference>
<feature type="binding site" evidence="1">
    <location>
        <position position="112"/>
    </location>
    <ligand>
        <name>ATP</name>
        <dbReference type="ChEBI" id="CHEBI:30616"/>
    </ligand>
</feature>
<dbReference type="PANTHER" id="PTHR30270:SF0">
    <property type="entry name" value="THIAMINE-MONOPHOSPHATE KINASE"/>
    <property type="match status" value="1"/>
</dbReference>
<name>F7NI52_9FIRM</name>
<dbReference type="CDD" id="cd02194">
    <property type="entry name" value="ThiL"/>
    <property type="match status" value="1"/>
</dbReference>
<feature type="binding site" evidence="1">
    <location>
        <position position="278"/>
    </location>
    <ligand>
        <name>substrate</name>
    </ligand>
</feature>
<dbReference type="GO" id="GO:0005524">
    <property type="term" value="F:ATP binding"/>
    <property type="evidence" value="ECO:0007669"/>
    <property type="project" value="UniProtKB-UniRule"/>
</dbReference>
<feature type="binding site" evidence="1">
    <location>
        <position position="227"/>
    </location>
    <ligand>
        <name>ATP</name>
        <dbReference type="ChEBI" id="CHEBI:30616"/>
    </ligand>
</feature>
<feature type="binding site" evidence="1">
    <location>
        <position position="130"/>
    </location>
    <ligand>
        <name>Mg(2+)</name>
        <dbReference type="ChEBI" id="CHEBI:18420"/>
        <label>1</label>
    </ligand>
</feature>
<dbReference type="UniPathway" id="UPA00060">
    <property type="reaction ID" value="UER00142"/>
</dbReference>
<comment type="similarity">
    <text evidence="1">Belongs to the thiamine-monophosphate kinase family.</text>
</comment>
<feature type="binding site" evidence="1">
    <location>
        <position position="53"/>
    </location>
    <ligand>
        <name>Mg(2+)</name>
        <dbReference type="ChEBI" id="CHEBI:18420"/>
        <label>1</label>
    </ligand>
</feature>
<keyword evidence="1" id="KW-0460">Magnesium</keyword>
<dbReference type="InterPro" id="IPR006283">
    <property type="entry name" value="ThiL-like"/>
</dbReference>
<dbReference type="Gene3D" id="3.30.1330.10">
    <property type="entry name" value="PurM-like, N-terminal domain"/>
    <property type="match status" value="1"/>
</dbReference>
<dbReference type="EC" id="2.7.4.16" evidence="1"/>
<dbReference type="OrthoDB" id="9802811at2"/>
<comment type="function">
    <text evidence="1">Catalyzes the ATP-dependent phosphorylation of thiamine-monophosphate (TMP) to form thiamine-pyrophosphate (TPP), the active form of vitamin B1.</text>
</comment>
<dbReference type="EMBL" id="AFGF01000066">
    <property type="protein sequence ID" value="EGO64284.1"/>
    <property type="molecule type" value="Genomic_DNA"/>
</dbReference>
<dbReference type="InterPro" id="IPR036676">
    <property type="entry name" value="PurM-like_C_sf"/>
</dbReference>
<accession>F7NI52</accession>
<dbReference type="Gene3D" id="3.90.650.10">
    <property type="entry name" value="PurM-like C-terminal domain"/>
    <property type="match status" value="1"/>
</dbReference>
<feature type="binding site" evidence="1">
    <location>
        <position position="52"/>
    </location>
    <ligand>
        <name>Mg(2+)</name>
        <dbReference type="ChEBI" id="CHEBI:18420"/>
        <label>1</label>
    </ligand>
</feature>
<feature type="binding site" evidence="1">
    <location>
        <position position="225"/>
    </location>
    <ligand>
        <name>Mg(2+)</name>
        <dbReference type="ChEBI" id="CHEBI:18420"/>
        <label>3</label>
    </ligand>
</feature>
<evidence type="ECO:0000256" key="1">
    <source>
        <dbReference type="HAMAP-Rule" id="MF_02128"/>
    </source>
</evidence>
<dbReference type="InterPro" id="IPR036921">
    <property type="entry name" value="PurM-like_N_sf"/>
</dbReference>
<organism evidence="4 5">
    <name type="scientific">Acetonema longum DSM 6540</name>
    <dbReference type="NCBI Taxonomy" id="1009370"/>
    <lineage>
        <taxon>Bacteria</taxon>
        <taxon>Bacillati</taxon>
        <taxon>Bacillota</taxon>
        <taxon>Negativicutes</taxon>
        <taxon>Acetonemataceae</taxon>
        <taxon>Acetonema</taxon>
    </lineage>
</organism>
<feature type="domain" description="PurM-like C-terminal" evidence="3">
    <location>
        <begin position="160"/>
        <end position="313"/>
    </location>
</feature>
<feature type="binding site" evidence="1">
    <location>
        <begin position="129"/>
        <end position="130"/>
    </location>
    <ligand>
        <name>ATP</name>
        <dbReference type="ChEBI" id="CHEBI:30616"/>
    </ligand>
</feature>
<feature type="binding site" evidence="1">
    <location>
        <position position="82"/>
    </location>
    <ligand>
        <name>Mg(2+)</name>
        <dbReference type="ChEBI" id="CHEBI:18420"/>
        <label>2</label>
    </ligand>
</feature>
<dbReference type="GO" id="GO:0000287">
    <property type="term" value="F:magnesium ion binding"/>
    <property type="evidence" value="ECO:0007669"/>
    <property type="project" value="UniProtKB-UniRule"/>
</dbReference>
<feature type="binding site" evidence="1">
    <location>
        <position position="36"/>
    </location>
    <ligand>
        <name>Mg(2+)</name>
        <dbReference type="ChEBI" id="CHEBI:18420"/>
        <label>3</label>
    </ligand>
</feature>
<reference evidence="4 5" key="1">
    <citation type="journal article" date="2011" name="EMBO J.">
        <title>Structural diversity of bacterial flagellar motors.</title>
        <authorList>
            <person name="Chen S."/>
            <person name="Beeby M."/>
            <person name="Murphy G.E."/>
            <person name="Leadbetter J.R."/>
            <person name="Hendrixson D.R."/>
            <person name="Briegel A."/>
            <person name="Li Z."/>
            <person name="Shi J."/>
            <person name="Tocheva E.I."/>
            <person name="Muller A."/>
            <person name="Dobro M.J."/>
            <person name="Jensen G.J."/>
        </authorList>
    </citation>
    <scope>NUCLEOTIDE SEQUENCE [LARGE SCALE GENOMIC DNA]</scope>
    <source>
        <strain evidence="4 5">DSM 6540</strain>
    </source>
</reference>
<sequence length="338" mass="36143">MTVRTIKTVGEFGLINILKEGTIVTPETVRTGIGDDAAAYCPAPGSLQLLTTDMLVETIHFKRHYMTAWQLGYKSMAVNISDIAAMGGAPRHAVVSIAIPPQISVEYIQELYQGMKAICHRYGVNIIGGDTVSIPDYLAINVTLTGEVTPERIVLRSGAREGDKVIVTGMLGDAAAGLAWLDYGDWRKAGGAERISALVQAHLQPEPQVQIGQLAACFGATSMNDISDGLASEANEIAKASGVALCLQQEAVPVSPAVEMTAGFFNRDVLDYALFGGEDYQLVFTMPVANLTKLRAAHPELPLTVVGEVTGTGPAVYLLNRQGESQLLEPRGYNHFRG</sequence>
<evidence type="ECO:0000259" key="3">
    <source>
        <dbReference type="Pfam" id="PF02769"/>
    </source>
</evidence>
<feature type="binding site" evidence="1">
    <location>
        <position position="228"/>
    </location>
    <ligand>
        <name>Mg(2+)</name>
        <dbReference type="ChEBI" id="CHEBI:18420"/>
        <label>5</label>
    </ligand>
</feature>
<dbReference type="eggNOG" id="COG0611">
    <property type="taxonomic scope" value="Bacteria"/>
</dbReference>
<gene>
    <name evidence="1" type="primary">thiL</name>
    <name evidence="4" type="ORF">ALO_08750</name>
</gene>
<keyword evidence="1" id="KW-0784">Thiamine biosynthesis</keyword>
<protein>
    <recommendedName>
        <fullName evidence="1">Thiamine-monophosphate kinase</fullName>
        <shortName evidence="1">TMP kinase</shortName>
        <shortName evidence="1">Thiamine-phosphate kinase</shortName>
        <ecNumber evidence="1">2.7.4.16</ecNumber>
    </recommendedName>
</protein>
<feature type="domain" description="PurM-like N-terminal" evidence="2">
    <location>
        <begin position="34"/>
        <end position="148"/>
    </location>
</feature>
<dbReference type="SUPFAM" id="SSF55326">
    <property type="entry name" value="PurM N-terminal domain-like"/>
    <property type="match status" value="1"/>
</dbReference>
<keyword evidence="1" id="KW-0067">ATP-binding</keyword>
<dbReference type="InterPro" id="IPR010918">
    <property type="entry name" value="PurM-like_C_dom"/>
</dbReference>
<dbReference type="RefSeq" id="WP_004094743.1">
    <property type="nucleotide sequence ID" value="NZ_AFGF01000066.1"/>
</dbReference>
<dbReference type="Proteomes" id="UP000003240">
    <property type="component" value="Unassembled WGS sequence"/>
</dbReference>
<keyword evidence="1" id="KW-0479">Metal-binding</keyword>
<feature type="binding site" evidence="1">
    <location>
        <position position="60"/>
    </location>
    <ligand>
        <name>substrate</name>
    </ligand>
</feature>
<dbReference type="AlphaFoldDB" id="F7NI52"/>
<feature type="binding site" evidence="1">
    <location>
        <position position="51"/>
    </location>
    <ligand>
        <name>Mg(2+)</name>
        <dbReference type="ChEBI" id="CHEBI:18420"/>
        <label>4</label>
    </ligand>
</feature>
<feature type="binding site" evidence="1">
    <location>
        <position position="53"/>
    </location>
    <ligand>
        <name>Mg(2+)</name>
        <dbReference type="ChEBI" id="CHEBI:18420"/>
        <label>2</label>
    </ligand>
</feature>
<keyword evidence="1" id="KW-0547">Nucleotide-binding</keyword>
<comment type="caution">
    <text evidence="4">The sequence shown here is derived from an EMBL/GenBank/DDBJ whole genome shotgun (WGS) entry which is preliminary data.</text>
</comment>
<evidence type="ECO:0000313" key="5">
    <source>
        <dbReference type="Proteomes" id="UP000003240"/>
    </source>
</evidence>
<keyword evidence="5" id="KW-1185">Reference proteome</keyword>
<dbReference type="GO" id="GO:0009228">
    <property type="term" value="P:thiamine biosynthetic process"/>
    <property type="evidence" value="ECO:0007669"/>
    <property type="project" value="UniProtKB-KW"/>
</dbReference>
<evidence type="ECO:0000313" key="4">
    <source>
        <dbReference type="EMBL" id="EGO64284.1"/>
    </source>
</evidence>
<dbReference type="STRING" id="1009370.ALO_08750"/>
<dbReference type="HAMAP" id="MF_02128">
    <property type="entry name" value="TMP_kinase"/>
    <property type="match status" value="1"/>
</dbReference>
<feature type="binding site" evidence="1">
    <location>
        <position position="36"/>
    </location>
    <ligand>
        <name>Mg(2+)</name>
        <dbReference type="ChEBI" id="CHEBI:18420"/>
        <label>4</label>
    </ligand>
</feature>
<dbReference type="PANTHER" id="PTHR30270">
    <property type="entry name" value="THIAMINE-MONOPHOSPHATE KINASE"/>
    <property type="match status" value="1"/>
</dbReference>
<dbReference type="PIRSF" id="PIRSF005303">
    <property type="entry name" value="Thiam_monoph_kin"/>
    <property type="match status" value="1"/>
</dbReference>
<dbReference type="NCBIfam" id="TIGR01379">
    <property type="entry name" value="thiL"/>
    <property type="match status" value="1"/>
</dbReference>
<dbReference type="SUPFAM" id="SSF56042">
    <property type="entry name" value="PurM C-terminal domain-like"/>
    <property type="match status" value="1"/>
</dbReference>
<dbReference type="Pfam" id="PF00586">
    <property type="entry name" value="AIRS"/>
    <property type="match status" value="1"/>
</dbReference>
<feature type="binding site" evidence="1">
    <location>
        <position position="156"/>
    </location>
    <ligand>
        <name>ATP</name>
        <dbReference type="ChEBI" id="CHEBI:30616"/>
    </ligand>
</feature>
<proteinExistence type="inferred from homology"/>
<feature type="binding site" evidence="1">
    <location>
        <position position="333"/>
    </location>
    <ligand>
        <name>substrate</name>
    </ligand>
</feature>
<dbReference type="GO" id="GO:0009229">
    <property type="term" value="P:thiamine diphosphate biosynthetic process"/>
    <property type="evidence" value="ECO:0007669"/>
    <property type="project" value="UniProtKB-UniRule"/>
</dbReference>
<keyword evidence="1 4" id="KW-0418">Kinase</keyword>
<comment type="miscellaneous">
    <text evidence="1">Reaction mechanism of ThiL seems to utilize a direct, inline transfer of the gamma-phosphate of ATP to TMP rather than a phosphorylated enzyme intermediate.</text>
</comment>
<dbReference type="GO" id="GO:0009030">
    <property type="term" value="F:thiamine-phosphate kinase activity"/>
    <property type="evidence" value="ECO:0007669"/>
    <property type="project" value="UniProtKB-UniRule"/>
</dbReference>
<comment type="catalytic activity">
    <reaction evidence="1">
        <text>thiamine phosphate + ATP = thiamine diphosphate + ADP</text>
        <dbReference type="Rhea" id="RHEA:15913"/>
        <dbReference type="ChEBI" id="CHEBI:30616"/>
        <dbReference type="ChEBI" id="CHEBI:37575"/>
        <dbReference type="ChEBI" id="CHEBI:58937"/>
        <dbReference type="ChEBI" id="CHEBI:456216"/>
        <dbReference type="EC" id="2.7.4.16"/>
    </reaction>
</comment>
<feature type="binding site" evidence="1">
    <location>
        <position position="82"/>
    </location>
    <ligand>
        <name>Mg(2+)</name>
        <dbReference type="ChEBI" id="CHEBI:18420"/>
        <label>3</label>
    </ligand>
</feature>
<evidence type="ECO:0000259" key="2">
    <source>
        <dbReference type="Pfam" id="PF00586"/>
    </source>
</evidence>
<dbReference type="Pfam" id="PF02769">
    <property type="entry name" value="AIRS_C"/>
    <property type="match status" value="1"/>
</dbReference>
<comment type="pathway">
    <text evidence="1">Cofactor biosynthesis; thiamine diphosphate biosynthesis; thiamine diphosphate from thiamine phosphate: step 1/1.</text>
</comment>